<dbReference type="AlphaFoldDB" id="A0A9X3ITX0"/>
<dbReference type="InterPro" id="IPR013324">
    <property type="entry name" value="RNA_pol_sigma_r3/r4-like"/>
</dbReference>
<proteinExistence type="inferred from homology"/>
<reference evidence="7" key="1">
    <citation type="submission" date="2022-11" db="EMBL/GenBank/DDBJ databases">
        <title>Minimal conservation of predation-associated metabolite biosynthetic gene clusters underscores biosynthetic potential of Myxococcota including descriptions for ten novel species: Archangium lansinium sp. nov., Myxococcus landrumus sp. nov., Nannocystis bai.</title>
        <authorList>
            <person name="Ahearne A."/>
            <person name="Stevens C."/>
            <person name="Phillips K."/>
        </authorList>
    </citation>
    <scope>NUCLEOTIDE SEQUENCE</scope>
    <source>
        <strain evidence="7">Na p29</strain>
    </source>
</reference>
<dbReference type="Pfam" id="PF04542">
    <property type="entry name" value="Sigma70_r2"/>
    <property type="match status" value="1"/>
</dbReference>
<dbReference type="NCBIfam" id="TIGR02937">
    <property type="entry name" value="sigma70-ECF"/>
    <property type="match status" value="1"/>
</dbReference>
<dbReference type="PANTHER" id="PTHR43133:SF39">
    <property type="entry name" value="SIMILAR TO RNA POLYMERASE SIGMA-E FACTOR"/>
    <property type="match status" value="1"/>
</dbReference>
<feature type="region of interest" description="Disordered" evidence="5">
    <location>
        <begin position="328"/>
        <end position="454"/>
    </location>
</feature>
<dbReference type="InterPro" id="IPR014284">
    <property type="entry name" value="RNA_pol_sigma-70_dom"/>
</dbReference>
<dbReference type="InterPro" id="IPR013325">
    <property type="entry name" value="RNA_pol_sigma_r2"/>
</dbReference>
<accession>A0A9X3ITX0</accession>
<dbReference type="InterPro" id="IPR039425">
    <property type="entry name" value="RNA_pol_sigma-70-like"/>
</dbReference>
<dbReference type="Gene3D" id="1.10.1740.10">
    <property type="match status" value="1"/>
</dbReference>
<sequence length="669" mass="76080">MELSELVAAFQYRAHPLSRAAVGLAAGVPGCVDLDLLRALGTQLTMGRITPTHLAEAMTSGLFRRSGEGESTVIAFVSEQARREGLRWLPRADLPRILNYVIRYVEDGLDTDPWLCLPSLPLLVALHNRQAPPEGVELKVGRIGELRAWVNATGFVVHEKLRTLMDGSAELVRPVTRRNHTAPSIREVVFRERERLREIVEMGLRQLDLSVDQADEPVDITDVVELELSIDHIEVAEHEASALVHLSGKAMLMGSFSRTDYDNAISDSEDGTWHNAETVYETATFKVRWNTGFEVWTDSETVHPLSGIPKIHIDSSHFFHDELDILSSEPSEGYDEDDHEPLEQDDFEPKNSEPEPSEPDGQNLPEVDDFAPEDHEPESPEPVELEFESSETNNQESEPGEFRRHDHESETPKAGDALPESDDPERGDFEDAFPEPDEREPQPSELEELGAQPGLTVLASEEDDRNLFEAWCAGDLRAGNVLAKRHYARLRRFFLSKDEQHYQDLTNRTFLECIKSRHNFRGDITFRGYLFAIAYRVLCRHLQERRRRDFESFDPEVHAVVDTELPEMSSYVLANEQARMLLECLRRLTINAQTVLELRYWSDLTEPEIQEVLKLKSRETVAGRLRVAKAALQREWARVQPGHALADADFDAWMLEIRGHVDAKNPRNV</sequence>
<dbReference type="Gene3D" id="1.10.10.10">
    <property type="entry name" value="Winged helix-like DNA-binding domain superfamily/Winged helix DNA-binding domain"/>
    <property type="match status" value="1"/>
</dbReference>
<evidence type="ECO:0000256" key="3">
    <source>
        <dbReference type="ARBA" id="ARBA00023082"/>
    </source>
</evidence>
<dbReference type="GO" id="GO:0016987">
    <property type="term" value="F:sigma factor activity"/>
    <property type="evidence" value="ECO:0007669"/>
    <property type="project" value="UniProtKB-KW"/>
</dbReference>
<evidence type="ECO:0000313" key="7">
    <source>
        <dbReference type="EMBL" id="MCY1004482.1"/>
    </source>
</evidence>
<dbReference type="GO" id="GO:0006352">
    <property type="term" value="P:DNA-templated transcription initiation"/>
    <property type="evidence" value="ECO:0007669"/>
    <property type="project" value="InterPro"/>
</dbReference>
<dbReference type="SUPFAM" id="SSF88659">
    <property type="entry name" value="Sigma3 and sigma4 domains of RNA polymerase sigma factors"/>
    <property type="match status" value="1"/>
</dbReference>
<dbReference type="InterPro" id="IPR007627">
    <property type="entry name" value="RNA_pol_sigma70_r2"/>
</dbReference>
<keyword evidence="3" id="KW-0731">Sigma factor</keyword>
<keyword evidence="4" id="KW-0804">Transcription</keyword>
<keyword evidence="8" id="KW-1185">Reference proteome</keyword>
<evidence type="ECO:0000256" key="1">
    <source>
        <dbReference type="ARBA" id="ARBA00010641"/>
    </source>
</evidence>
<feature type="domain" description="RNA polymerase sigma-70 region 2" evidence="6">
    <location>
        <begin position="487"/>
        <end position="548"/>
    </location>
</feature>
<dbReference type="SUPFAM" id="SSF88946">
    <property type="entry name" value="Sigma2 domain of RNA polymerase sigma factors"/>
    <property type="match status" value="1"/>
</dbReference>
<evidence type="ECO:0000256" key="4">
    <source>
        <dbReference type="ARBA" id="ARBA00023163"/>
    </source>
</evidence>
<dbReference type="PANTHER" id="PTHR43133">
    <property type="entry name" value="RNA POLYMERASE ECF-TYPE SIGMA FACTO"/>
    <property type="match status" value="1"/>
</dbReference>
<feature type="compositionally biased region" description="Acidic residues" evidence="5">
    <location>
        <begin position="379"/>
        <end position="389"/>
    </location>
</feature>
<protein>
    <submittedName>
        <fullName evidence="7">Sigma-70 family RNA polymerase sigma factor</fullName>
    </submittedName>
</protein>
<dbReference type="RefSeq" id="WP_267766032.1">
    <property type="nucleotide sequence ID" value="NZ_JAPNKE010000002.1"/>
</dbReference>
<feature type="compositionally biased region" description="Acidic residues" evidence="5">
    <location>
        <begin position="332"/>
        <end position="346"/>
    </location>
</feature>
<feature type="compositionally biased region" description="Basic and acidic residues" evidence="5">
    <location>
        <begin position="400"/>
        <end position="413"/>
    </location>
</feature>
<evidence type="ECO:0000313" key="8">
    <source>
        <dbReference type="Proteomes" id="UP001150924"/>
    </source>
</evidence>
<keyword evidence="2" id="KW-0805">Transcription regulation</keyword>
<comment type="caution">
    <text evidence="7">The sequence shown here is derived from an EMBL/GenBank/DDBJ whole genome shotgun (WGS) entry which is preliminary data.</text>
</comment>
<evidence type="ECO:0000256" key="2">
    <source>
        <dbReference type="ARBA" id="ARBA00023015"/>
    </source>
</evidence>
<dbReference type="InterPro" id="IPR036388">
    <property type="entry name" value="WH-like_DNA-bd_sf"/>
</dbReference>
<evidence type="ECO:0000259" key="6">
    <source>
        <dbReference type="Pfam" id="PF04542"/>
    </source>
</evidence>
<comment type="similarity">
    <text evidence="1">Belongs to the sigma-70 factor family. ECF subfamily.</text>
</comment>
<evidence type="ECO:0000256" key="5">
    <source>
        <dbReference type="SAM" id="MobiDB-lite"/>
    </source>
</evidence>
<dbReference type="Proteomes" id="UP001150924">
    <property type="component" value="Unassembled WGS sequence"/>
</dbReference>
<organism evidence="7 8">
    <name type="scientific">Nannocystis pusilla</name>
    <dbReference type="NCBI Taxonomy" id="889268"/>
    <lineage>
        <taxon>Bacteria</taxon>
        <taxon>Pseudomonadati</taxon>
        <taxon>Myxococcota</taxon>
        <taxon>Polyangia</taxon>
        <taxon>Nannocystales</taxon>
        <taxon>Nannocystaceae</taxon>
        <taxon>Nannocystis</taxon>
    </lineage>
</organism>
<name>A0A9X3ITX0_9BACT</name>
<gene>
    <name evidence="7" type="ORF">OV079_02630</name>
</gene>
<dbReference type="EMBL" id="JAPNKE010000002">
    <property type="protein sequence ID" value="MCY1004482.1"/>
    <property type="molecule type" value="Genomic_DNA"/>
</dbReference>